<organism evidence="1 2">
    <name type="scientific">Candidatus Ryanbacteria bacterium RIFCSPHIGHO2_02_FULL_45_13b</name>
    <dbReference type="NCBI Taxonomy" id="1802117"/>
    <lineage>
        <taxon>Bacteria</taxon>
        <taxon>Candidatus Ryaniibacteriota</taxon>
    </lineage>
</organism>
<comment type="caution">
    <text evidence="1">The sequence shown here is derived from an EMBL/GenBank/DDBJ whole genome shotgun (WGS) entry which is preliminary data.</text>
</comment>
<protein>
    <submittedName>
        <fullName evidence="1">Uncharacterized protein</fullName>
    </submittedName>
</protein>
<sequence>MKRLFLFSILLIVAIVGVFFWYTQKSNYNPIIGKAVPVNQEDIDTESLMLGPDYARYTNQQFLFSIEYPKNLLANIVPEEGDAVTIVFQEDEPVQKPPQEKIGFQIFATPFGVEETLTEDRIKQDLPSARIEGAQPIILNPEAPQDEEVQALLFSSEDAVLGKTIEVWFVQNKYLYEITALAHMEELLPKILSSWRSLTL</sequence>
<dbReference type="Proteomes" id="UP000176576">
    <property type="component" value="Unassembled WGS sequence"/>
</dbReference>
<evidence type="ECO:0000313" key="2">
    <source>
        <dbReference type="Proteomes" id="UP000176576"/>
    </source>
</evidence>
<dbReference type="AlphaFoldDB" id="A0A1G2G727"/>
<evidence type="ECO:0000313" key="1">
    <source>
        <dbReference type="EMBL" id="OGZ46045.1"/>
    </source>
</evidence>
<proteinExistence type="predicted"/>
<dbReference type="EMBL" id="MHNN01000016">
    <property type="protein sequence ID" value="OGZ46045.1"/>
    <property type="molecule type" value="Genomic_DNA"/>
</dbReference>
<accession>A0A1G2G727</accession>
<gene>
    <name evidence="1" type="ORF">A3J54_03645</name>
</gene>
<name>A0A1G2G727_9BACT</name>
<reference evidence="1 2" key="1">
    <citation type="journal article" date="2016" name="Nat. Commun.">
        <title>Thousands of microbial genomes shed light on interconnected biogeochemical processes in an aquifer system.</title>
        <authorList>
            <person name="Anantharaman K."/>
            <person name="Brown C.T."/>
            <person name="Hug L.A."/>
            <person name="Sharon I."/>
            <person name="Castelle C.J."/>
            <person name="Probst A.J."/>
            <person name="Thomas B.C."/>
            <person name="Singh A."/>
            <person name="Wilkins M.J."/>
            <person name="Karaoz U."/>
            <person name="Brodie E.L."/>
            <person name="Williams K.H."/>
            <person name="Hubbard S.S."/>
            <person name="Banfield J.F."/>
        </authorList>
    </citation>
    <scope>NUCLEOTIDE SEQUENCE [LARGE SCALE GENOMIC DNA]</scope>
</reference>